<reference evidence="1" key="2">
    <citation type="submission" date="2020-11" db="EMBL/GenBank/DDBJ databases">
        <authorList>
            <person name="McCartney M.A."/>
            <person name="Auch B."/>
            <person name="Kono T."/>
            <person name="Mallez S."/>
            <person name="Becker A."/>
            <person name="Gohl D.M."/>
            <person name="Silverstein K.A.T."/>
            <person name="Koren S."/>
            <person name="Bechman K.B."/>
            <person name="Herman A."/>
            <person name="Abrahante J.E."/>
            <person name="Garbe J."/>
        </authorList>
    </citation>
    <scope>NUCLEOTIDE SEQUENCE</scope>
    <source>
        <strain evidence="1">Duluth1</strain>
        <tissue evidence="1">Whole animal</tissue>
    </source>
</reference>
<reference evidence="1" key="1">
    <citation type="journal article" date="2019" name="bioRxiv">
        <title>The Genome of the Zebra Mussel, Dreissena polymorpha: A Resource for Invasive Species Research.</title>
        <authorList>
            <person name="McCartney M.A."/>
            <person name="Auch B."/>
            <person name="Kono T."/>
            <person name="Mallez S."/>
            <person name="Zhang Y."/>
            <person name="Obille A."/>
            <person name="Becker A."/>
            <person name="Abrahante J.E."/>
            <person name="Garbe J."/>
            <person name="Badalamenti J.P."/>
            <person name="Herman A."/>
            <person name="Mangelson H."/>
            <person name="Liachko I."/>
            <person name="Sullivan S."/>
            <person name="Sone E.D."/>
            <person name="Koren S."/>
            <person name="Silverstein K.A.T."/>
            <person name="Beckman K.B."/>
            <person name="Gohl D.M."/>
        </authorList>
    </citation>
    <scope>NUCLEOTIDE SEQUENCE</scope>
    <source>
        <strain evidence="1">Duluth1</strain>
        <tissue evidence="1">Whole animal</tissue>
    </source>
</reference>
<keyword evidence="2" id="KW-1185">Reference proteome</keyword>
<dbReference type="AlphaFoldDB" id="A0A9D4N804"/>
<dbReference type="Proteomes" id="UP000828390">
    <property type="component" value="Unassembled WGS sequence"/>
</dbReference>
<evidence type="ECO:0000313" key="2">
    <source>
        <dbReference type="Proteomes" id="UP000828390"/>
    </source>
</evidence>
<dbReference type="EMBL" id="JAIWYP010000001">
    <property type="protein sequence ID" value="KAH3888402.1"/>
    <property type="molecule type" value="Genomic_DNA"/>
</dbReference>
<proteinExistence type="predicted"/>
<sequence length="74" mass="8449">MGDTYLALVRHGGRELFHQRLKLRHGRLTRRNIRLKTSPLAAQKVRPLKLNTSPMVKALIPTQKALTPLKHFTG</sequence>
<gene>
    <name evidence="1" type="ORF">DPMN_012435</name>
</gene>
<evidence type="ECO:0000313" key="1">
    <source>
        <dbReference type="EMBL" id="KAH3888402.1"/>
    </source>
</evidence>
<protein>
    <submittedName>
        <fullName evidence="1">Uncharacterized protein</fullName>
    </submittedName>
</protein>
<organism evidence="1 2">
    <name type="scientific">Dreissena polymorpha</name>
    <name type="common">Zebra mussel</name>
    <name type="synonym">Mytilus polymorpha</name>
    <dbReference type="NCBI Taxonomy" id="45954"/>
    <lineage>
        <taxon>Eukaryota</taxon>
        <taxon>Metazoa</taxon>
        <taxon>Spiralia</taxon>
        <taxon>Lophotrochozoa</taxon>
        <taxon>Mollusca</taxon>
        <taxon>Bivalvia</taxon>
        <taxon>Autobranchia</taxon>
        <taxon>Heteroconchia</taxon>
        <taxon>Euheterodonta</taxon>
        <taxon>Imparidentia</taxon>
        <taxon>Neoheterodontei</taxon>
        <taxon>Myida</taxon>
        <taxon>Dreissenoidea</taxon>
        <taxon>Dreissenidae</taxon>
        <taxon>Dreissena</taxon>
    </lineage>
</organism>
<comment type="caution">
    <text evidence="1">The sequence shown here is derived from an EMBL/GenBank/DDBJ whole genome shotgun (WGS) entry which is preliminary data.</text>
</comment>
<name>A0A9D4N804_DREPO</name>
<accession>A0A9D4N804</accession>